<evidence type="ECO:0008006" key="3">
    <source>
        <dbReference type="Google" id="ProtNLM"/>
    </source>
</evidence>
<proteinExistence type="predicted"/>
<reference evidence="1 2" key="1">
    <citation type="journal article" date="2015" name="Int. J. Syst. Evol. Microbiol.">
        <title>Carboxylicivirga linearis sp. nov., isolated from a sea cucumber culture pond.</title>
        <authorList>
            <person name="Wang F.Q."/>
            <person name="Zhou Y.X."/>
            <person name="Lin X.Z."/>
            <person name="Chen G.J."/>
            <person name="Du Z.J."/>
        </authorList>
    </citation>
    <scope>NUCLEOTIDE SEQUENCE [LARGE SCALE GENOMIC DNA]</scope>
    <source>
        <strain evidence="1 2">FB218</strain>
    </source>
</reference>
<evidence type="ECO:0000313" key="1">
    <source>
        <dbReference type="EMBL" id="MBS2100774.1"/>
    </source>
</evidence>
<comment type="caution">
    <text evidence="1">The sequence shown here is derived from an EMBL/GenBank/DDBJ whole genome shotgun (WGS) entry which is preliminary data.</text>
</comment>
<dbReference type="SUPFAM" id="SSF53448">
    <property type="entry name" value="Nucleotide-diphospho-sugar transferases"/>
    <property type="match status" value="1"/>
</dbReference>
<evidence type="ECO:0000313" key="2">
    <source>
        <dbReference type="Proteomes" id="UP000708576"/>
    </source>
</evidence>
<dbReference type="Proteomes" id="UP000708576">
    <property type="component" value="Unassembled WGS sequence"/>
</dbReference>
<organism evidence="1 2">
    <name type="scientific">Carboxylicivirga linearis</name>
    <dbReference type="NCBI Taxonomy" id="1628157"/>
    <lineage>
        <taxon>Bacteria</taxon>
        <taxon>Pseudomonadati</taxon>
        <taxon>Bacteroidota</taxon>
        <taxon>Bacteroidia</taxon>
        <taxon>Marinilabiliales</taxon>
        <taxon>Marinilabiliaceae</taxon>
        <taxon>Carboxylicivirga</taxon>
    </lineage>
</organism>
<accession>A0ABS5K0X0</accession>
<dbReference type="InterPro" id="IPR003329">
    <property type="entry name" value="Cytidylyl_trans"/>
</dbReference>
<dbReference type="InterPro" id="IPR029044">
    <property type="entry name" value="Nucleotide-diphossugar_trans"/>
</dbReference>
<dbReference type="PANTHER" id="PTHR42866:SF1">
    <property type="entry name" value="SPORE COAT POLYSACCHARIDE BIOSYNTHESIS PROTEIN SPSF"/>
    <property type="match status" value="1"/>
</dbReference>
<dbReference type="EMBL" id="JAGUCO010000029">
    <property type="protein sequence ID" value="MBS2100774.1"/>
    <property type="molecule type" value="Genomic_DNA"/>
</dbReference>
<name>A0ABS5K0X0_9BACT</name>
<protein>
    <recommendedName>
        <fullName evidence="3">Glycosyl transferase family 2</fullName>
    </recommendedName>
</protein>
<dbReference type="RefSeq" id="WP_212219281.1">
    <property type="nucleotide sequence ID" value="NZ_JAGUCO010000029.1"/>
</dbReference>
<gene>
    <name evidence="1" type="ORF">KEM10_20975</name>
</gene>
<dbReference type="Pfam" id="PF02348">
    <property type="entry name" value="CTP_transf_3"/>
    <property type="match status" value="1"/>
</dbReference>
<dbReference type="Gene3D" id="3.90.550.10">
    <property type="entry name" value="Spore Coat Polysaccharide Biosynthesis Protein SpsA, Chain A"/>
    <property type="match status" value="1"/>
</dbReference>
<dbReference type="PANTHER" id="PTHR42866">
    <property type="entry name" value="3-DEOXY-MANNO-OCTULOSONATE CYTIDYLYLTRANSFERASE"/>
    <property type="match status" value="1"/>
</dbReference>
<sequence length="248" mass="29049">MIGIIIQARMGSHRLPNKMMKSFYNGKGILECLVDRLKNDLSEIPIVIATTHKKEDDEITLLAERMNIECYRGSEDDVLRRFILCAERYSFTKLIRICADNPFIDISSLKVLINELKIRKVDYASYRLSNSKPVILSHYGFWAEGISLAALKKVQRLTDDKYYHEHVTNFIYMNESEFDLFWMTVPKFIEDSTIRLTVDTLADFQMAKSIYKYFITLKQPTIGDLLSYINKNEDYLIKMKELINLNQK</sequence>
<keyword evidence="2" id="KW-1185">Reference proteome</keyword>